<keyword evidence="1" id="KW-0732">Signal</keyword>
<feature type="chain" id="PRO_5026963998" evidence="1">
    <location>
        <begin position="21"/>
        <end position="89"/>
    </location>
</feature>
<evidence type="ECO:0000256" key="1">
    <source>
        <dbReference type="SAM" id="SignalP"/>
    </source>
</evidence>
<organism evidence="2">
    <name type="scientific">Amblyomma tuberculatum</name>
    <dbReference type="NCBI Taxonomy" id="48802"/>
    <lineage>
        <taxon>Eukaryota</taxon>
        <taxon>Metazoa</taxon>
        <taxon>Ecdysozoa</taxon>
        <taxon>Arthropoda</taxon>
        <taxon>Chelicerata</taxon>
        <taxon>Arachnida</taxon>
        <taxon>Acari</taxon>
        <taxon>Parasitiformes</taxon>
        <taxon>Ixodida</taxon>
        <taxon>Ixodoidea</taxon>
        <taxon>Ixodidae</taxon>
        <taxon>Amblyomminae</taxon>
        <taxon>Amblyomma</taxon>
    </lineage>
</organism>
<evidence type="ECO:0000313" key="2">
    <source>
        <dbReference type="EMBL" id="NOV52101.1"/>
    </source>
</evidence>
<reference evidence="2" key="1">
    <citation type="submission" date="2019-12" db="EMBL/GenBank/DDBJ databases">
        <title>The sialotranscriptome of the gopher-tortoise tick, Amblyomma tuberculatum.</title>
        <authorList>
            <person name="Karim S."/>
            <person name="Andersen J."/>
            <person name="Kumar D."/>
            <person name="Adamson S."/>
            <person name="Ennen J."/>
            <person name="Qualis C.P."/>
            <person name="Ribeiro J.M.C."/>
        </authorList>
    </citation>
    <scope>NUCLEOTIDE SEQUENCE</scope>
    <source>
        <strain evidence="2">Removed</strain>
        <tissue evidence="2">Salivary glands</tissue>
    </source>
</reference>
<proteinExistence type="predicted"/>
<dbReference type="EMBL" id="GIDH01000158">
    <property type="protein sequence ID" value="NOV52101.1"/>
    <property type="molecule type" value="Transcribed_RNA"/>
</dbReference>
<name>A0A6M2E3Y2_9ACAR</name>
<protein>
    <submittedName>
        <fullName evidence="2">Putative conserved secreted protein</fullName>
    </submittedName>
</protein>
<sequence>MKPMYMLLCVLSLLLATTTADNLSRMMRREYQVQKHCLRLCTLTLSPAVYCGRGCSCFMLGRFFGMCIDPYRRFPKTIVGSHYNLFSRY</sequence>
<accession>A0A6M2E3Y2</accession>
<feature type="signal peptide" evidence="1">
    <location>
        <begin position="1"/>
        <end position="20"/>
    </location>
</feature>
<dbReference type="AlphaFoldDB" id="A0A6M2E3Y2"/>